<accession>A0A8D8HGQ3</accession>
<reference evidence="1" key="1">
    <citation type="submission" date="2021-05" db="EMBL/GenBank/DDBJ databases">
        <authorList>
            <person name="Alioto T."/>
            <person name="Alioto T."/>
            <person name="Gomez Garrido J."/>
        </authorList>
    </citation>
    <scope>NUCLEOTIDE SEQUENCE</scope>
</reference>
<sequence>MKLTTTTFICKDGAVLVFKECKQKIHGSDPFKVNFFFAFSIKCNSIFSINADYCPGFEMMSCSNEIDRSEYPKISSRRPGPNMTWPGWHLNSLKRLAFEWIILTFWRFCEP</sequence>
<organism evidence="1">
    <name type="scientific">Culex pipiens</name>
    <name type="common">House mosquito</name>
    <dbReference type="NCBI Taxonomy" id="7175"/>
    <lineage>
        <taxon>Eukaryota</taxon>
        <taxon>Metazoa</taxon>
        <taxon>Ecdysozoa</taxon>
        <taxon>Arthropoda</taxon>
        <taxon>Hexapoda</taxon>
        <taxon>Insecta</taxon>
        <taxon>Pterygota</taxon>
        <taxon>Neoptera</taxon>
        <taxon>Endopterygota</taxon>
        <taxon>Diptera</taxon>
        <taxon>Nematocera</taxon>
        <taxon>Culicoidea</taxon>
        <taxon>Culicidae</taxon>
        <taxon>Culicinae</taxon>
        <taxon>Culicini</taxon>
        <taxon>Culex</taxon>
        <taxon>Culex</taxon>
    </lineage>
</organism>
<proteinExistence type="predicted"/>
<protein>
    <submittedName>
        <fullName evidence="1">(northern house mosquito) hypothetical protein</fullName>
    </submittedName>
</protein>
<evidence type="ECO:0000313" key="1">
    <source>
        <dbReference type="EMBL" id="CAG6534303.1"/>
    </source>
</evidence>
<dbReference type="EMBL" id="HBUE01210607">
    <property type="protein sequence ID" value="CAG6534303.1"/>
    <property type="molecule type" value="Transcribed_RNA"/>
</dbReference>
<dbReference type="EMBL" id="HBUE01317015">
    <property type="protein sequence ID" value="CAG6586207.1"/>
    <property type="molecule type" value="Transcribed_RNA"/>
</dbReference>
<name>A0A8D8HGQ3_CULPI</name>
<dbReference type="AlphaFoldDB" id="A0A8D8HGQ3"/>